<dbReference type="EMBL" id="QXFV01006074">
    <property type="protein sequence ID" value="KAE8962604.1"/>
    <property type="molecule type" value="Genomic_DNA"/>
</dbReference>
<reference evidence="3 5" key="1">
    <citation type="submission" date="2018-08" db="EMBL/GenBank/DDBJ databases">
        <title>Genomic investigation of the strawberry pathogen Phytophthora fragariae indicates pathogenicity is determined by transcriptional variation in three key races.</title>
        <authorList>
            <person name="Adams T.M."/>
            <person name="Armitage A.D."/>
            <person name="Sobczyk M.K."/>
            <person name="Bates H.J."/>
            <person name="Dunwell J.M."/>
            <person name="Nellist C.F."/>
            <person name="Harrison R.J."/>
        </authorList>
    </citation>
    <scope>NUCLEOTIDE SEQUENCE [LARGE SCALE GENOMIC DNA]</scope>
    <source>
        <strain evidence="2 4">SCRP249</strain>
        <strain evidence="3 5">SCRP333</strain>
    </source>
</reference>
<dbReference type="AlphaFoldDB" id="A0A6A4BDB6"/>
<organism evidence="3 5">
    <name type="scientific">Phytophthora rubi</name>
    <dbReference type="NCBI Taxonomy" id="129364"/>
    <lineage>
        <taxon>Eukaryota</taxon>
        <taxon>Sar</taxon>
        <taxon>Stramenopiles</taxon>
        <taxon>Oomycota</taxon>
        <taxon>Peronosporomycetes</taxon>
        <taxon>Peronosporales</taxon>
        <taxon>Peronosporaceae</taxon>
        <taxon>Phytophthora</taxon>
    </lineage>
</organism>
<evidence type="ECO:0000313" key="3">
    <source>
        <dbReference type="EMBL" id="KAE9270464.1"/>
    </source>
</evidence>
<protein>
    <submittedName>
        <fullName evidence="3">Uncharacterized protein</fullName>
    </submittedName>
</protein>
<evidence type="ECO:0000313" key="5">
    <source>
        <dbReference type="Proteomes" id="UP000434957"/>
    </source>
</evidence>
<keyword evidence="5" id="KW-1185">Reference proteome</keyword>
<name>A0A6A4BDB6_9STRA</name>
<comment type="caution">
    <text evidence="3">The sequence shown here is derived from an EMBL/GenBank/DDBJ whole genome shotgun (WGS) entry which is preliminary data.</text>
</comment>
<dbReference type="Proteomes" id="UP000434957">
    <property type="component" value="Unassembled WGS sequence"/>
</dbReference>
<evidence type="ECO:0000313" key="4">
    <source>
        <dbReference type="Proteomes" id="UP000429607"/>
    </source>
</evidence>
<feature type="region of interest" description="Disordered" evidence="1">
    <location>
        <begin position="1"/>
        <end position="43"/>
    </location>
</feature>
<dbReference type="EMBL" id="QXFT01005994">
    <property type="protein sequence ID" value="KAE9270464.1"/>
    <property type="molecule type" value="Genomic_DNA"/>
</dbReference>
<gene>
    <name evidence="2" type="ORF">PR001_g29654</name>
    <name evidence="3" type="ORF">PR003_g30810</name>
</gene>
<sequence>MYGTGCSHPTQSRLRRSRRPSTSRGGPVEESEKNQGAAVVTPPLQKTQFESWADLQDYLAVYERKHVLDHCMHSSVKC</sequence>
<evidence type="ECO:0000313" key="2">
    <source>
        <dbReference type="EMBL" id="KAE8962604.1"/>
    </source>
</evidence>
<proteinExistence type="predicted"/>
<evidence type="ECO:0000256" key="1">
    <source>
        <dbReference type="SAM" id="MobiDB-lite"/>
    </source>
</evidence>
<dbReference type="Proteomes" id="UP000429607">
    <property type="component" value="Unassembled WGS sequence"/>
</dbReference>
<accession>A0A6A4BDB6</accession>